<comment type="caution">
    <text evidence="2">The sequence shown here is derived from an EMBL/GenBank/DDBJ whole genome shotgun (WGS) entry which is preliminary data.</text>
</comment>
<proteinExistence type="predicted"/>
<evidence type="ECO:0000313" key="2">
    <source>
        <dbReference type="EMBL" id="MEE2032976.1"/>
    </source>
</evidence>
<feature type="transmembrane region" description="Helical" evidence="1">
    <location>
        <begin position="37"/>
        <end position="61"/>
    </location>
</feature>
<feature type="transmembrane region" description="Helical" evidence="1">
    <location>
        <begin position="12"/>
        <end position="31"/>
    </location>
</feature>
<keyword evidence="3" id="KW-1185">Reference proteome</keyword>
<gene>
    <name evidence="2" type="ORF">Q8814_12765</name>
</gene>
<name>A0ABU7JSH1_9NOCA</name>
<protein>
    <submittedName>
        <fullName evidence="2">Uncharacterized protein</fullName>
    </submittedName>
</protein>
<keyword evidence="1" id="KW-0472">Membrane</keyword>
<accession>A0ABU7JSH1</accession>
<evidence type="ECO:0000256" key="1">
    <source>
        <dbReference type="SAM" id="Phobius"/>
    </source>
</evidence>
<sequence>MSSTDPRSWIDQLVGACVGLLIGAIALYCAVEVLRTLLPLLITIIGVLVLGGSVVAAARWYRGRW</sequence>
<reference evidence="2 3" key="1">
    <citation type="submission" date="2023-08" db="EMBL/GenBank/DDBJ databases">
        <authorList>
            <person name="Girao M."/>
            <person name="Carvalho M.F."/>
        </authorList>
    </citation>
    <scope>NUCLEOTIDE SEQUENCE [LARGE SCALE GENOMIC DNA]</scope>
    <source>
        <strain evidence="2 3">CC-R104</strain>
    </source>
</reference>
<organism evidence="2 3">
    <name type="scientific">Rhodococcus chondri</name>
    <dbReference type="NCBI Taxonomy" id="3065941"/>
    <lineage>
        <taxon>Bacteria</taxon>
        <taxon>Bacillati</taxon>
        <taxon>Actinomycetota</taxon>
        <taxon>Actinomycetes</taxon>
        <taxon>Mycobacteriales</taxon>
        <taxon>Nocardiaceae</taxon>
        <taxon>Rhodococcus</taxon>
    </lineage>
</organism>
<keyword evidence="1" id="KW-0812">Transmembrane</keyword>
<keyword evidence="1" id="KW-1133">Transmembrane helix</keyword>
<dbReference type="EMBL" id="JAUZMZ010000063">
    <property type="protein sequence ID" value="MEE2032976.1"/>
    <property type="molecule type" value="Genomic_DNA"/>
</dbReference>
<dbReference type="RefSeq" id="WP_330152395.1">
    <property type="nucleotide sequence ID" value="NZ_JAUZMZ010000063.1"/>
</dbReference>
<dbReference type="Proteomes" id="UP001331936">
    <property type="component" value="Unassembled WGS sequence"/>
</dbReference>
<evidence type="ECO:0000313" key="3">
    <source>
        <dbReference type="Proteomes" id="UP001331936"/>
    </source>
</evidence>